<reference evidence="2" key="1">
    <citation type="journal article" date="2020" name="Nature">
        <title>Giant virus diversity and host interactions through global metagenomics.</title>
        <authorList>
            <person name="Schulz F."/>
            <person name="Roux S."/>
            <person name="Paez-Espino D."/>
            <person name="Jungbluth S."/>
            <person name="Walsh D.A."/>
            <person name="Denef V.J."/>
            <person name="McMahon K.D."/>
            <person name="Konstantinidis K.T."/>
            <person name="Eloe-Fadrosh E.A."/>
            <person name="Kyrpides N.C."/>
            <person name="Woyke T."/>
        </authorList>
    </citation>
    <scope>NUCLEOTIDE SEQUENCE</scope>
    <source>
        <strain evidence="2">GVMAG-S-1017745-26</strain>
    </source>
</reference>
<proteinExistence type="predicted"/>
<sequence length="241" mass="28470">MVFEIKIFIWGINEDRKKIEDMCINCLDTAKKYNIKTEFIGIGIKFKEHKQRLEILKNFLPNIDPNTIIIFMDGSDTLFNDNLNNILEKFLKKNTRILVSAEKGFTYQYNEFKDKFNEKYKNYRYKYVNAGTFMGYAGDLSKMIDDLIEIDKKRQANDQGLLGMWVHKNLDNTDLIKMDIENDVFWVTTGDWETIMSDDFSNNKEIINPFTHSRPCIIHYTGKGATYLSKGYYKLYNLIMK</sequence>
<accession>A0A6C0LYK6</accession>
<name>A0A6C0LYK6_9ZZZZ</name>
<feature type="domain" description="PLOD1-3-like GT" evidence="1">
    <location>
        <begin position="27"/>
        <end position="228"/>
    </location>
</feature>
<dbReference type="CDD" id="cd22997">
    <property type="entry name" value="GT_LH"/>
    <property type="match status" value="1"/>
</dbReference>
<evidence type="ECO:0000313" key="2">
    <source>
        <dbReference type="EMBL" id="QHU35108.1"/>
    </source>
</evidence>
<organism evidence="2">
    <name type="scientific">viral metagenome</name>
    <dbReference type="NCBI Taxonomy" id="1070528"/>
    <lineage>
        <taxon>unclassified sequences</taxon>
        <taxon>metagenomes</taxon>
        <taxon>organismal metagenomes</taxon>
    </lineage>
</organism>
<evidence type="ECO:0000259" key="1">
    <source>
        <dbReference type="Pfam" id="PF25342"/>
    </source>
</evidence>
<dbReference type="AlphaFoldDB" id="A0A6C0LYK6"/>
<protein>
    <recommendedName>
        <fullName evidence="1">PLOD1-3-like GT domain-containing protein</fullName>
    </recommendedName>
</protein>
<dbReference type="InterPro" id="IPR057589">
    <property type="entry name" value="GT_PLOD"/>
</dbReference>
<dbReference type="EMBL" id="MN740583">
    <property type="protein sequence ID" value="QHU35108.1"/>
    <property type="molecule type" value="Genomic_DNA"/>
</dbReference>
<dbReference type="Pfam" id="PF25342">
    <property type="entry name" value="GT_PLOD"/>
    <property type="match status" value="1"/>
</dbReference>